<dbReference type="RefSeq" id="WP_286288214.1">
    <property type="nucleotide sequence ID" value="NZ_JASXSZ010000002.1"/>
</dbReference>
<evidence type="ECO:0000313" key="2">
    <source>
        <dbReference type="Proteomes" id="UP001235064"/>
    </source>
</evidence>
<evidence type="ECO:0000313" key="1">
    <source>
        <dbReference type="EMBL" id="MDL9979347.1"/>
    </source>
</evidence>
<dbReference type="Proteomes" id="UP001235064">
    <property type="component" value="Unassembled WGS sequence"/>
</dbReference>
<name>A0ABT7MY17_9MICO</name>
<comment type="caution">
    <text evidence="1">The sequence shown here is derived from an EMBL/GenBank/DDBJ whole genome shotgun (WGS) entry which is preliminary data.</text>
</comment>
<keyword evidence="2" id="KW-1185">Reference proteome</keyword>
<reference evidence="1 2" key="1">
    <citation type="submission" date="2023-06" db="EMBL/GenBank/DDBJ databases">
        <title>Microbacterium sp. nov., isolated from a waste landfill.</title>
        <authorList>
            <person name="Wen W."/>
        </authorList>
    </citation>
    <scope>NUCLEOTIDE SEQUENCE [LARGE SCALE GENOMIC DNA]</scope>
    <source>
        <strain evidence="1 2">ASV49</strain>
    </source>
</reference>
<organism evidence="1 2">
    <name type="scientific">Microbacterium candidum</name>
    <dbReference type="NCBI Taxonomy" id="3041922"/>
    <lineage>
        <taxon>Bacteria</taxon>
        <taxon>Bacillati</taxon>
        <taxon>Actinomycetota</taxon>
        <taxon>Actinomycetes</taxon>
        <taxon>Micrococcales</taxon>
        <taxon>Microbacteriaceae</taxon>
        <taxon>Microbacterium</taxon>
    </lineage>
</organism>
<dbReference type="EMBL" id="JASXSZ010000002">
    <property type="protein sequence ID" value="MDL9979347.1"/>
    <property type="molecule type" value="Genomic_DNA"/>
</dbReference>
<protein>
    <submittedName>
        <fullName evidence="1">Uncharacterized protein</fullName>
    </submittedName>
</protein>
<sequence length="251" mass="27973">MFAELAFFSFVELTDPSQHGSYNRWHLFDHRPENLALPGVAWGERWAVTDESRAQPGADPEFAGVDYVAMYWFRPPVEQSVREWDALGEASFQWGRGPIIPGVRRPMLAFFLPVKGYSSASALVSPEVLPYRPNRGVQVTATRFDDPHALDVHAAHEYEDRMLIPRLLEVDGVAGVWTFSYSHPQRHSSLPFDESPVQAPGSVRVRLVYLDGDPTETAARVREIEADAPAVGERMLSATAAAIDPVRYPGA</sequence>
<accession>A0ABT7MY17</accession>
<gene>
    <name evidence="1" type="ORF">QSV35_08365</name>
</gene>
<proteinExistence type="predicted"/>